<evidence type="ECO:0000256" key="6">
    <source>
        <dbReference type="ARBA" id="ARBA00023239"/>
    </source>
</evidence>
<name>A0ABR7IT24_9CLOT</name>
<dbReference type="InterPro" id="IPR002028">
    <property type="entry name" value="Trp_synthase_suA"/>
</dbReference>
<evidence type="ECO:0000256" key="9">
    <source>
        <dbReference type="RuleBase" id="RU003662"/>
    </source>
</evidence>
<evidence type="ECO:0000256" key="5">
    <source>
        <dbReference type="ARBA" id="ARBA00023141"/>
    </source>
</evidence>
<comment type="subunit">
    <text evidence="2 8">Tetramer of two alpha and two beta chains.</text>
</comment>
<comment type="caution">
    <text evidence="10">The sequence shown here is derived from an EMBL/GenBank/DDBJ whole genome shotgun (WGS) entry which is preliminary data.</text>
</comment>
<keyword evidence="6 8" id="KW-0456">Lyase</keyword>
<evidence type="ECO:0000256" key="8">
    <source>
        <dbReference type="HAMAP-Rule" id="MF_00131"/>
    </source>
</evidence>
<dbReference type="EC" id="4.2.1.20" evidence="8"/>
<sequence>MKNRIDLKFEQLKQEGKKAFIPFITAGDPDLDTTIELVLEMEKQGADLVELGVPFTDPMAEGPVIQAANLRALQHDVCIDRLFEMVQKLRQSSQIPIVFLMYYNSLLHYGAEPFFAGCAKVGVDGIIVPDLPYEESDEIEEYTNKYNVYQISLVAPTSLERMKGIIAKSKGFLYCVSSLGVTGMRDHINTDLNEFFHNIQTYSTIPNCIGFGISTPELAAEVKQYCDGVIVGSAIVNRIANGKTKEEKITSVGEFVGNMCKAVK</sequence>
<dbReference type="PROSITE" id="PS00167">
    <property type="entry name" value="TRP_SYNTHASE_ALPHA"/>
    <property type="match status" value="1"/>
</dbReference>
<evidence type="ECO:0000313" key="11">
    <source>
        <dbReference type="Proteomes" id="UP000649151"/>
    </source>
</evidence>
<reference evidence="10 11" key="1">
    <citation type="submission" date="2020-08" db="EMBL/GenBank/DDBJ databases">
        <title>Genome public.</title>
        <authorList>
            <person name="Liu C."/>
            <person name="Sun Q."/>
        </authorList>
    </citation>
    <scope>NUCLEOTIDE SEQUENCE [LARGE SCALE GENOMIC DNA]</scope>
    <source>
        <strain evidence="10 11">NSJ-27</strain>
    </source>
</reference>
<accession>A0ABR7IT24</accession>
<evidence type="ECO:0000313" key="10">
    <source>
        <dbReference type="EMBL" id="MBC5788297.1"/>
    </source>
</evidence>
<keyword evidence="4 8" id="KW-0822">Tryptophan biosynthesis</keyword>
<comment type="similarity">
    <text evidence="8 9">Belongs to the TrpA family.</text>
</comment>
<evidence type="ECO:0000256" key="1">
    <source>
        <dbReference type="ARBA" id="ARBA00004733"/>
    </source>
</evidence>
<evidence type="ECO:0000256" key="7">
    <source>
        <dbReference type="ARBA" id="ARBA00049047"/>
    </source>
</evidence>
<dbReference type="RefSeq" id="WP_069987930.1">
    <property type="nucleotide sequence ID" value="NZ_JACOQK010000001.1"/>
</dbReference>
<proteinExistence type="inferred from homology"/>
<comment type="pathway">
    <text evidence="1 8">Amino-acid biosynthesis; L-tryptophan biosynthesis; L-tryptophan from chorismate: step 5/5.</text>
</comment>
<dbReference type="InterPro" id="IPR011060">
    <property type="entry name" value="RibuloseP-bd_barrel"/>
</dbReference>
<dbReference type="PANTHER" id="PTHR43406">
    <property type="entry name" value="TRYPTOPHAN SYNTHASE, ALPHA CHAIN"/>
    <property type="match status" value="1"/>
</dbReference>
<feature type="active site" description="Proton acceptor" evidence="8">
    <location>
        <position position="50"/>
    </location>
</feature>
<feature type="active site" description="Proton acceptor" evidence="8">
    <location>
        <position position="61"/>
    </location>
</feature>
<dbReference type="NCBIfam" id="TIGR00262">
    <property type="entry name" value="trpA"/>
    <property type="match status" value="1"/>
</dbReference>
<dbReference type="GO" id="GO:0004834">
    <property type="term" value="F:tryptophan synthase activity"/>
    <property type="evidence" value="ECO:0007669"/>
    <property type="project" value="UniProtKB-EC"/>
</dbReference>
<protein>
    <recommendedName>
        <fullName evidence="8">Tryptophan synthase alpha chain</fullName>
        <ecNumber evidence="8">4.2.1.20</ecNumber>
    </recommendedName>
</protein>
<dbReference type="InterPro" id="IPR013785">
    <property type="entry name" value="Aldolase_TIM"/>
</dbReference>
<dbReference type="CDD" id="cd04724">
    <property type="entry name" value="Tryptophan_synthase_alpha"/>
    <property type="match status" value="1"/>
</dbReference>
<evidence type="ECO:0000256" key="4">
    <source>
        <dbReference type="ARBA" id="ARBA00022822"/>
    </source>
</evidence>
<keyword evidence="5 8" id="KW-0057">Aromatic amino acid biosynthesis</keyword>
<keyword evidence="11" id="KW-1185">Reference proteome</keyword>
<dbReference type="EMBL" id="JACOQK010000001">
    <property type="protein sequence ID" value="MBC5788297.1"/>
    <property type="molecule type" value="Genomic_DNA"/>
</dbReference>
<dbReference type="InterPro" id="IPR018204">
    <property type="entry name" value="Trp_synthase_alpha_AS"/>
</dbReference>
<comment type="function">
    <text evidence="8">The alpha subunit is responsible for the aldol cleavage of indoleglycerol phosphate to indole and glyceraldehyde 3-phosphate.</text>
</comment>
<evidence type="ECO:0000256" key="2">
    <source>
        <dbReference type="ARBA" id="ARBA00011270"/>
    </source>
</evidence>
<dbReference type="Gene3D" id="3.20.20.70">
    <property type="entry name" value="Aldolase class I"/>
    <property type="match status" value="1"/>
</dbReference>
<evidence type="ECO:0000256" key="3">
    <source>
        <dbReference type="ARBA" id="ARBA00022605"/>
    </source>
</evidence>
<gene>
    <name evidence="8" type="primary">trpA</name>
    <name evidence="10" type="ORF">H8Z77_09750</name>
</gene>
<comment type="catalytic activity">
    <reaction evidence="7 8">
        <text>(1S,2R)-1-C-(indol-3-yl)glycerol 3-phosphate + L-serine = D-glyceraldehyde 3-phosphate + L-tryptophan + H2O</text>
        <dbReference type="Rhea" id="RHEA:10532"/>
        <dbReference type="ChEBI" id="CHEBI:15377"/>
        <dbReference type="ChEBI" id="CHEBI:33384"/>
        <dbReference type="ChEBI" id="CHEBI:57912"/>
        <dbReference type="ChEBI" id="CHEBI:58866"/>
        <dbReference type="ChEBI" id="CHEBI:59776"/>
        <dbReference type="EC" id="4.2.1.20"/>
    </reaction>
</comment>
<dbReference type="SUPFAM" id="SSF51366">
    <property type="entry name" value="Ribulose-phoshate binding barrel"/>
    <property type="match status" value="1"/>
</dbReference>
<keyword evidence="3 8" id="KW-0028">Amino-acid biosynthesis</keyword>
<dbReference type="Proteomes" id="UP000649151">
    <property type="component" value="Unassembled WGS sequence"/>
</dbReference>
<dbReference type="PANTHER" id="PTHR43406:SF1">
    <property type="entry name" value="TRYPTOPHAN SYNTHASE ALPHA CHAIN, CHLOROPLASTIC"/>
    <property type="match status" value="1"/>
</dbReference>
<dbReference type="HAMAP" id="MF_00131">
    <property type="entry name" value="Trp_synth_alpha"/>
    <property type="match status" value="1"/>
</dbReference>
<dbReference type="Pfam" id="PF00290">
    <property type="entry name" value="Trp_syntA"/>
    <property type="match status" value="1"/>
</dbReference>
<organism evidence="10 11">
    <name type="scientific">Clostridium facile</name>
    <dbReference type="NCBI Taxonomy" id="2763035"/>
    <lineage>
        <taxon>Bacteria</taxon>
        <taxon>Bacillati</taxon>
        <taxon>Bacillota</taxon>
        <taxon>Clostridia</taxon>
        <taxon>Eubacteriales</taxon>
        <taxon>Clostridiaceae</taxon>
        <taxon>Clostridium</taxon>
    </lineage>
</organism>